<dbReference type="AlphaFoldDB" id="A0A4R6XUV4"/>
<evidence type="ECO:0000313" key="2">
    <source>
        <dbReference type="Proteomes" id="UP000295724"/>
    </source>
</evidence>
<dbReference type="Proteomes" id="UP000295724">
    <property type="component" value="Unassembled WGS sequence"/>
</dbReference>
<evidence type="ECO:0000313" key="1">
    <source>
        <dbReference type="EMBL" id="TDR23626.1"/>
    </source>
</evidence>
<gene>
    <name evidence="1" type="ORF">C8D91_0490</name>
</gene>
<name>A0A4R6XUV4_9GAMM</name>
<keyword evidence="2" id="KW-1185">Reference proteome</keyword>
<reference evidence="1 2" key="1">
    <citation type="submission" date="2019-03" db="EMBL/GenBank/DDBJ databases">
        <title>Genomic Encyclopedia of Type Strains, Phase IV (KMG-IV): sequencing the most valuable type-strain genomes for metagenomic binning, comparative biology and taxonomic classification.</title>
        <authorList>
            <person name="Goeker M."/>
        </authorList>
    </citation>
    <scope>NUCLEOTIDE SEQUENCE [LARGE SCALE GENOMIC DNA]</scope>
    <source>
        <strain evidence="1 2">DSM 25488</strain>
    </source>
</reference>
<accession>A0A4R6XUV4</accession>
<dbReference type="EMBL" id="SNZB01000001">
    <property type="protein sequence ID" value="TDR23626.1"/>
    <property type="molecule type" value="Genomic_DNA"/>
</dbReference>
<sequence>MDISKRVIIQDTQGFECVKSKHRLKEFNDTDSGL</sequence>
<proteinExistence type="predicted"/>
<protein>
    <submittedName>
        <fullName evidence="1">Uncharacterized protein</fullName>
    </submittedName>
</protein>
<comment type="caution">
    <text evidence="1">The sequence shown here is derived from an EMBL/GenBank/DDBJ whole genome shotgun (WGS) entry which is preliminary data.</text>
</comment>
<organism evidence="1 2">
    <name type="scientific">Marinicella litoralis</name>
    <dbReference type="NCBI Taxonomy" id="644220"/>
    <lineage>
        <taxon>Bacteria</taxon>
        <taxon>Pseudomonadati</taxon>
        <taxon>Pseudomonadota</taxon>
        <taxon>Gammaproteobacteria</taxon>
        <taxon>Lysobacterales</taxon>
        <taxon>Marinicellaceae</taxon>
        <taxon>Marinicella</taxon>
    </lineage>
</organism>